<proteinExistence type="predicted"/>
<dbReference type="InterPro" id="IPR055768">
    <property type="entry name" value="DUF7344"/>
</dbReference>
<dbReference type="RefSeq" id="WP_159763109.1">
    <property type="nucleotide sequence ID" value="NZ_WUUT01000001.1"/>
</dbReference>
<accession>A0A6B0T763</accession>
<evidence type="ECO:0000313" key="3">
    <source>
        <dbReference type="Proteomes" id="UP000466535"/>
    </source>
</evidence>
<dbReference type="InterPro" id="IPR036390">
    <property type="entry name" value="WH_DNA-bd_sf"/>
</dbReference>
<evidence type="ECO:0000313" key="2">
    <source>
        <dbReference type="EMBL" id="MXR51031.1"/>
    </source>
</evidence>
<sequence length="95" mass="10818">MGFDQVADALGHRTRRHLLVKLAERPSIAVSSADEKIELMHTHLPKLDSMGYVVWDRERDTVVTGPNWGEIEPVIRLLRANKDSLPNDTFLEITQ</sequence>
<name>A0A6B0T763_9EURY</name>
<feature type="domain" description="DUF7344" evidence="1">
    <location>
        <begin position="36"/>
        <end position="62"/>
    </location>
</feature>
<comment type="caution">
    <text evidence="2">The sequence shown here is derived from an EMBL/GenBank/DDBJ whole genome shotgun (WGS) entry which is preliminary data.</text>
</comment>
<dbReference type="OrthoDB" id="174098at2157"/>
<dbReference type="Gene3D" id="1.10.10.10">
    <property type="entry name" value="Winged helix-like DNA-binding domain superfamily/Winged helix DNA-binding domain"/>
    <property type="match status" value="1"/>
</dbReference>
<dbReference type="InterPro" id="IPR036388">
    <property type="entry name" value="WH-like_DNA-bd_sf"/>
</dbReference>
<keyword evidence="3" id="KW-1185">Reference proteome</keyword>
<dbReference type="AlphaFoldDB" id="A0A6B0T763"/>
<protein>
    <recommendedName>
        <fullName evidence="1">DUF7344 domain-containing protein</fullName>
    </recommendedName>
</protein>
<dbReference type="Proteomes" id="UP000466535">
    <property type="component" value="Unassembled WGS sequence"/>
</dbReference>
<dbReference type="Pfam" id="PF24035">
    <property type="entry name" value="DUF7344"/>
    <property type="match status" value="1"/>
</dbReference>
<evidence type="ECO:0000259" key="1">
    <source>
        <dbReference type="Pfam" id="PF24035"/>
    </source>
</evidence>
<dbReference type="SUPFAM" id="SSF46785">
    <property type="entry name" value="Winged helix' DNA-binding domain"/>
    <property type="match status" value="1"/>
</dbReference>
<organism evidence="2 3">
    <name type="scientific">Halovenus carboxidivorans</name>
    <dbReference type="NCBI Taxonomy" id="2692199"/>
    <lineage>
        <taxon>Archaea</taxon>
        <taxon>Methanobacteriati</taxon>
        <taxon>Methanobacteriota</taxon>
        <taxon>Stenosarchaea group</taxon>
        <taxon>Halobacteria</taxon>
        <taxon>Halobacteriales</taxon>
        <taxon>Haloarculaceae</taxon>
        <taxon>Halovenus</taxon>
    </lineage>
</organism>
<dbReference type="EMBL" id="WUUT01000001">
    <property type="protein sequence ID" value="MXR51031.1"/>
    <property type="molecule type" value="Genomic_DNA"/>
</dbReference>
<gene>
    <name evidence="2" type="ORF">GRX03_05345</name>
</gene>
<reference evidence="2 3" key="1">
    <citation type="submission" date="2019-12" db="EMBL/GenBank/DDBJ databases">
        <title>Isolation and characterization of three novel carbon monoxide-oxidizing members of Halobacteria from salione crusts and soils.</title>
        <authorList>
            <person name="Myers M.R."/>
            <person name="King G.M."/>
        </authorList>
    </citation>
    <scope>NUCLEOTIDE SEQUENCE [LARGE SCALE GENOMIC DNA]</scope>
    <source>
        <strain evidence="2 3">WSH3</strain>
    </source>
</reference>